<protein>
    <submittedName>
        <fullName evidence="5">Calmodulin-interacting protein</fullName>
    </submittedName>
</protein>
<dbReference type="STRING" id="133412.A0A1R1YGV9"/>
<feature type="domain" description="AAA+ ATPase" evidence="4">
    <location>
        <begin position="77"/>
        <end position="224"/>
    </location>
</feature>
<dbReference type="GO" id="GO:0005737">
    <property type="term" value="C:cytoplasm"/>
    <property type="evidence" value="ECO:0007669"/>
    <property type="project" value="TreeGrafter"/>
</dbReference>
<dbReference type="InterPro" id="IPR003959">
    <property type="entry name" value="ATPase_AAA_core"/>
</dbReference>
<dbReference type="Pfam" id="PF17862">
    <property type="entry name" value="AAA_lid_3"/>
    <property type="match status" value="1"/>
</dbReference>
<dbReference type="GO" id="GO:0016887">
    <property type="term" value="F:ATP hydrolysis activity"/>
    <property type="evidence" value="ECO:0007669"/>
    <property type="project" value="InterPro"/>
</dbReference>
<dbReference type="OrthoDB" id="5421at2759"/>
<feature type="region of interest" description="Disordered" evidence="3">
    <location>
        <begin position="1"/>
        <end position="22"/>
    </location>
</feature>
<organism evidence="5 6">
    <name type="scientific">Smittium culicis</name>
    <dbReference type="NCBI Taxonomy" id="133412"/>
    <lineage>
        <taxon>Eukaryota</taxon>
        <taxon>Fungi</taxon>
        <taxon>Fungi incertae sedis</taxon>
        <taxon>Zoopagomycota</taxon>
        <taxon>Kickxellomycotina</taxon>
        <taxon>Harpellomycetes</taxon>
        <taxon>Harpellales</taxon>
        <taxon>Legeriomycetaceae</taxon>
        <taxon>Smittium</taxon>
    </lineage>
</organism>
<dbReference type="GO" id="GO:0005524">
    <property type="term" value="F:ATP binding"/>
    <property type="evidence" value="ECO:0007669"/>
    <property type="project" value="UniProtKB-KW"/>
</dbReference>
<dbReference type="PANTHER" id="PTHR23077:SF27">
    <property type="entry name" value="ATPASE FAMILY GENE 2 PROTEIN HOMOLOG A"/>
    <property type="match status" value="1"/>
</dbReference>
<gene>
    <name evidence="5" type="ORF">AYI70_g434</name>
</gene>
<dbReference type="InterPro" id="IPR050168">
    <property type="entry name" value="AAA_ATPase_domain"/>
</dbReference>
<proteinExistence type="predicted"/>
<feature type="compositionally biased region" description="Polar residues" evidence="3">
    <location>
        <begin position="1"/>
        <end position="14"/>
    </location>
</feature>
<dbReference type="Gene3D" id="3.40.50.300">
    <property type="entry name" value="P-loop containing nucleotide triphosphate hydrolases"/>
    <property type="match status" value="1"/>
</dbReference>
<evidence type="ECO:0000256" key="3">
    <source>
        <dbReference type="SAM" id="MobiDB-lite"/>
    </source>
</evidence>
<sequence>MQPISNVQKINSALNHEESNARDVERRLNNFSRSDASQNKDTFSFEFNKNLSLDILDNSVPSISGNNLFSENGGMKVPTGLLLHGPSGCGKSLLAKICSSLLNRKTIVLDLSQLYSEFWGESEKFVRNLFANSKNSIIIIDNIDAVSLNRSDSGGGQSENSVESRVLSSLLNELDGIGNVSAKTSKIEASKPIIIATTNKLKHVDAALTRPGRFDRLVEIGLPQESDRIGILKVLLSKIAISSDVDIPKLAKLTNGFTGSKIVQLVRNACFEAIRVSKKTFFIEMKHFENCLGKSTL</sequence>
<keyword evidence="6" id="KW-1185">Reference proteome</keyword>
<dbReference type="Proteomes" id="UP000187283">
    <property type="component" value="Unassembled WGS sequence"/>
</dbReference>
<evidence type="ECO:0000256" key="2">
    <source>
        <dbReference type="ARBA" id="ARBA00022840"/>
    </source>
</evidence>
<reference evidence="5 6" key="1">
    <citation type="submission" date="2017-01" db="EMBL/GenBank/DDBJ databases">
        <authorList>
            <person name="Mah S.A."/>
            <person name="Swanson W.J."/>
            <person name="Moy G.W."/>
            <person name="Vacquier V.D."/>
        </authorList>
    </citation>
    <scope>NUCLEOTIDE SEQUENCE [LARGE SCALE GENOMIC DNA]</scope>
    <source>
        <strain evidence="5 6">GSMNP</strain>
    </source>
</reference>
<keyword evidence="2" id="KW-0067">ATP-binding</keyword>
<dbReference type="InterPro" id="IPR027417">
    <property type="entry name" value="P-loop_NTPase"/>
</dbReference>
<evidence type="ECO:0000313" key="6">
    <source>
        <dbReference type="Proteomes" id="UP000187283"/>
    </source>
</evidence>
<dbReference type="SUPFAM" id="SSF52540">
    <property type="entry name" value="P-loop containing nucleoside triphosphate hydrolases"/>
    <property type="match status" value="1"/>
</dbReference>
<dbReference type="EMBL" id="LSSN01000068">
    <property type="protein sequence ID" value="OMJ26104.1"/>
    <property type="molecule type" value="Genomic_DNA"/>
</dbReference>
<evidence type="ECO:0000313" key="5">
    <source>
        <dbReference type="EMBL" id="OMJ26104.1"/>
    </source>
</evidence>
<evidence type="ECO:0000256" key="1">
    <source>
        <dbReference type="ARBA" id="ARBA00022741"/>
    </source>
</evidence>
<evidence type="ECO:0000259" key="4">
    <source>
        <dbReference type="SMART" id="SM00382"/>
    </source>
</evidence>
<comment type="caution">
    <text evidence="5">The sequence shown here is derived from an EMBL/GenBank/DDBJ whole genome shotgun (WGS) entry which is preliminary data.</text>
</comment>
<keyword evidence="1" id="KW-0547">Nucleotide-binding</keyword>
<dbReference type="AlphaFoldDB" id="A0A1R1YGV9"/>
<name>A0A1R1YGV9_9FUNG</name>
<dbReference type="PANTHER" id="PTHR23077">
    <property type="entry name" value="AAA-FAMILY ATPASE"/>
    <property type="match status" value="1"/>
</dbReference>
<dbReference type="SMART" id="SM00382">
    <property type="entry name" value="AAA"/>
    <property type="match status" value="1"/>
</dbReference>
<dbReference type="InterPro" id="IPR003593">
    <property type="entry name" value="AAA+_ATPase"/>
</dbReference>
<accession>A0A1R1YGV9</accession>
<dbReference type="Pfam" id="PF00004">
    <property type="entry name" value="AAA"/>
    <property type="match status" value="1"/>
</dbReference>
<dbReference type="Gene3D" id="1.10.8.60">
    <property type="match status" value="1"/>
</dbReference>
<dbReference type="InterPro" id="IPR041569">
    <property type="entry name" value="AAA_lid_3"/>
</dbReference>